<evidence type="ECO:0000313" key="1">
    <source>
        <dbReference type="EMBL" id="TJZ75836.1"/>
    </source>
</evidence>
<accession>A0ABY2RIN1</accession>
<protein>
    <submittedName>
        <fullName evidence="1">Uncharacterized protein</fullName>
    </submittedName>
</protein>
<keyword evidence="2" id="KW-1185">Reference proteome</keyword>
<proteinExistence type="predicted"/>
<name>A0ABY2RIN1_9NOCA</name>
<comment type="caution">
    <text evidence="1">The sequence shown here is derived from an EMBL/GenBank/DDBJ whole genome shotgun (WGS) entry which is preliminary data.</text>
</comment>
<gene>
    <name evidence="1" type="ORF">FCG67_19825</name>
</gene>
<organism evidence="1 2">
    <name type="scientific">Rhodococcus oryzae</name>
    <dbReference type="NCBI Taxonomy" id="2571143"/>
    <lineage>
        <taxon>Bacteria</taxon>
        <taxon>Bacillati</taxon>
        <taxon>Actinomycetota</taxon>
        <taxon>Actinomycetes</taxon>
        <taxon>Mycobacteriales</taxon>
        <taxon>Nocardiaceae</taxon>
        <taxon>Rhodococcus</taxon>
    </lineage>
</organism>
<dbReference type="RefSeq" id="WP_136911395.1">
    <property type="nucleotide sequence ID" value="NZ_SUMD01000010.1"/>
</dbReference>
<reference evidence="1 2" key="1">
    <citation type="submission" date="2019-04" db="EMBL/GenBank/DDBJ databases">
        <title>Rhodococcus oryzae sp. nov., a novel actinomycete isolated from rhizosphere soil of rice (Oryza sativa L.).</title>
        <authorList>
            <person name="Li C."/>
        </authorList>
    </citation>
    <scope>NUCLEOTIDE SEQUENCE [LARGE SCALE GENOMIC DNA]</scope>
    <source>
        <strain evidence="1 2">NEAU-CX67</strain>
    </source>
</reference>
<dbReference type="EMBL" id="SUMD01000010">
    <property type="protein sequence ID" value="TJZ75836.1"/>
    <property type="molecule type" value="Genomic_DNA"/>
</dbReference>
<sequence length="112" mass="11841">MIALNSTWQGESGAKAGWALDVELEIADPVPWGSVVIIQCGVAEVSESSGVLTVSGQIKALEADDVVALDVRLGIILVEMVGQRPTIRIGDFISFAPRDVTIYPTGIWSSGE</sequence>
<dbReference type="Proteomes" id="UP000305109">
    <property type="component" value="Unassembled WGS sequence"/>
</dbReference>
<evidence type="ECO:0000313" key="2">
    <source>
        <dbReference type="Proteomes" id="UP000305109"/>
    </source>
</evidence>